<protein>
    <submittedName>
        <fullName evidence="10">PDR/VanB family oxidoreductase</fullName>
        <ecNumber evidence="10">1.-.-.-</ecNumber>
    </submittedName>
</protein>
<keyword evidence="3" id="KW-0479">Metal-binding</keyword>
<keyword evidence="7" id="KW-0812">Transmembrane</keyword>
<dbReference type="Proteomes" id="UP001466933">
    <property type="component" value="Unassembled WGS sequence"/>
</dbReference>
<dbReference type="Pfam" id="PF00111">
    <property type="entry name" value="Fer2"/>
    <property type="match status" value="1"/>
</dbReference>
<dbReference type="InterPro" id="IPR006058">
    <property type="entry name" value="2Fe2S_fd_BS"/>
</dbReference>
<reference evidence="10 11" key="1">
    <citation type="submission" date="2024-05" db="EMBL/GenBank/DDBJ databases">
        <title>Burkholderia sp. Nov. a novel bacteria isolated from rhizosphere soil of Camellia sinensis.</title>
        <authorList>
            <person name="Dong Y."/>
        </authorList>
    </citation>
    <scope>NUCLEOTIDE SEQUENCE [LARGE SCALE GENOMIC DNA]</scope>
    <source>
        <strain evidence="10 11">GS2Y</strain>
    </source>
</reference>
<evidence type="ECO:0000259" key="8">
    <source>
        <dbReference type="PROSITE" id="PS51085"/>
    </source>
</evidence>
<dbReference type="CDD" id="cd00207">
    <property type="entry name" value="fer2"/>
    <property type="match status" value="1"/>
</dbReference>
<dbReference type="PROSITE" id="PS51384">
    <property type="entry name" value="FAD_FR"/>
    <property type="match status" value="1"/>
</dbReference>
<dbReference type="PROSITE" id="PS51085">
    <property type="entry name" value="2FE2S_FER_2"/>
    <property type="match status" value="1"/>
</dbReference>
<dbReference type="Gene3D" id="3.40.50.80">
    <property type="entry name" value="Nucleotide-binding domain of ferredoxin-NADP reductase (FNR) module"/>
    <property type="match status" value="1"/>
</dbReference>
<gene>
    <name evidence="10" type="ORF">VOI36_02555</name>
</gene>
<dbReference type="Gene3D" id="2.40.30.10">
    <property type="entry name" value="Translation factors"/>
    <property type="match status" value="1"/>
</dbReference>
<dbReference type="InterPro" id="IPR039261">
    <property type="entry name" value="FNR_nucleotide-bd"/>
</dbReference>
<organism evidence="10 11">
    <name type="scientific">Burkholderia theae</name>
    <dbReference type="NCBI Taxonomy" id="3143496"/>
    <lineage>
        <taxon>Bacteria</taxon>
        <taxon>Pseudomonadati</taxon>
        <taxon>Pseudomonadota</taxon>
        <taxon>Betaproteobacteria</taxon>
        <taxon>Burkholderiales</taxon>
        <taxon>Burkholderiaceae</taxon>
        <taxon>Burkholderia</taxon>
    </lineage>
</organism>
<keyword evidence="1" id="KW-0285">Flavoprotein</keyword>
<dbReference type="PROSITE" id="PS00197">
    <property type="entry name" value="2FE2S_FER_1"/>
    <property type="match status" value="1"/>
</dbReference>
<evidence type="ECO:0000256" key="6">
    <source>
        <dbReference type="ARBA" id="ARBA00023014"/>
    </source>
</evidence>
<dbReference type="CDD" id="cd06185">
    <property type="entry name" value="PDR_like"/>
    <property type="match status" value="1"/>
</dbReference>
<evidence type="ECO:0000313" key="10">
    <source>
        <dbReference type="EMBL" id="MEN2468759.1"/>
    </source>
</evidence>
<dbReference type="InterPro" id="IPR012675">
    <property type="entry name" value="Beta-grasp_dom_sf"/>
</dbReference>
<evidence type="ECO:0000313" key="11">
    <source>
        <dbReference type="Proteomes" id="UP001466933"/>
    </source>
</evidence>
<accession>A0ABU9W9R6</accession>
<dbReference type="PANTHER" id="PTHR47354:SF1">
    <property type="entry name" value="CARNITINE MONOOXYGENASE REDUCTASE SUBUNIT"/>
    <property type="match status" value="1"/>
</dbReference>
<keyword evidence="7" id="KW-1133">Transmembrane helix</keyword>
<evidence type="ECO:0000256" key="3">
    <source>
        <dbReference type="ARBA" id="ARBA00022723"/>
    </source>
</evidence>
<sequence length="332" mass="35353">MQANRHQVRIDALIDAAQDIRCFRVSRVDGQPFDAYEPGAHIDVTAPSGITRQYSLCGNPDERGSYLFAVKKEAQSRGGSRSLHDDVTVGAELSIGAPRNLFRLTDDASEHVLIAAGIGITPLLSMAYALHRRGARYRLHYFARSREHAAFVDDLSAEPFASHVTFHYGVEPDALAAELGRCVASVDAHAHVYTCGPGPFMDAVVAAAATRVPDASIHLERFAADPAAADTNADSNASAGAGLADGFEVRLQRSGQSVRVTPDTSIVDALARIGIEVDTSCGEGVCGTCMVPVIDGEPDHRDHCLSKAERASNTVICCCVSRARSAVLVLDL</sequence>
<dbReference type="InterPro" id="IPR017938">
    <property type="entry name" value="Riboflavin_synthase-like_b-brl"/>
</dbReference>
<evidence type="ECO:0000259" key="9">
    <source>
        <dbReference type="PROSITE" id="PS51384"/>
    </source>
</evidence>
<evidence type="ECO:0000256" key="2">
    <source>
        <dbReference type="ARBA" id="ARBA00022714"/>
    </source>
</evidence>
<feature type="domain" description="2Fe-2S ferredoxin-type" evidence="8">
    <location>
        <begin position="247"/>
        <end position="332"/>
    </location>
</feature>
<evidence type="ECO:0000256" key="7">
    <source>
        <dbReference type="SAM" id="Phobius"/>
    </source>
</evidence>
<dbReference type="InterPro" id="IPR050415">
    <property type="entry name" value="MRET"/>
</dbReference>
<keyword evidence="2" id="KW-0001">2Fe-2S</keyword>
<dbReference type="EC" id="1.-.-.-" evidence="10"/>
<evidence type="ECO:0000256" key="4">
    <source>
        <dbReference type="ARBA" id="ARBA00023002"/>
    </source>
</evidence>
<proteinExistence type="predicted"/>
<dbReference type="EMBL" id="JBCPYA010000001">
    <property type="protein sequence ID" value="MEN2468759.1"/>
    <property type="molecule type" value="Genomic_DNA"/>
</dbReference>
<feature type="domain" description="FAD-binding FR-type" evidence="9">
    <location>
        <begin position="3"/>
        <end position="105"/>
    </location>
</feature>
<keyword evidence="6" id="KW-0411">Iron-sulfur</keyword>
<dbReference type="SUPFAM" id="SSF63380">
    <property type="entry name" value="Riboflavin synthase domain-like"/>
    <property type="match status" value="1"/>
</dbReference>
<evidence type="ECO:0000256" key="1">
    <source>
        <dbReference type="ARBA" id="ARBA00022630"/>
    </source>
</evidence>
<dbReference type="RefSeq" id="WP_343490640.1">
    <property type="nucleotide sequence ID" value="NZ_JBCPYA010000001.1"/>
</dbReference>
<dbReference type="SUPFAM" id="SSF54292">
    <property type="entry name" value="2Fe-2S ferredoxin-like"/>
    <property type="match status" value="1"/>
</dbReference>
<keyword evidence="5" id="KW-0408">Iron</keyword>
<dbReference type="InterPro" id="IPR017927">
    <property type="entry name" value="FAD-bd_FR_type"/>
</dbReference>
<dbReference type="InterPro" id="IPR036010">
    <property type="entry name" value="2Fe-2S_ferredoxin-like_sf"/>
</dbReference>
<comment type="caution">
    <text evidence="10">The sequence shown here is derived from an EMBL/GenBank/DDBJ whole genome shotgun (WGS) entry which is preliminary data.</text>
</comment>
<keyword evidence="7" id="KW-0472">Membrane</keyword>
<feature type="transmembrane region" description="Helical" evidence="7">
    <location>
        <begin position="111"/>
        <end position="130"/>
    </location>
</feature>
<keyword evidence="11" id="KW-1185">Reference proteome</keyword>
<dbReference type="InterPro" id="IPR001041">
    <property type="entry name" value="2Fe-2S_ferredoxin-type"/>
</dbReference>
<evidence type="ECO:0000256" key="5">
    <source>
        <dbReference type="ARBA" id="ARBA00023004"/>
    </source>
</evidence>
<name>A0ABU9W9R6_9BURK</name>
<dbReference type="Gene3D" id="3.10.20.30">
    <property type="match status" value="1"/>
</dbReference>
<dbReference type="SUPFAM" id="SSF52343">
    <property type="entry name" value="Ferredoxin reductase-like, C-terminal NADP-linked domain"/>
    <property type="match status" value="1"/>
</dbReference>
<keyword evidence="4 10" id="KW-0560">Oxidoreductase</keyword>
<dbReference type="PANTHER" id="PTHR47354">
    <property type="entry name" value="NADH OXIDOREDUCTASE HCR"/>
    <property type="match status" value="1"/>
</dbReference>
<dbReference type="PRINTS" id="PR00409">
    <property type="entry name" value="PHDIOXRDTASE"/>
</dbReference>
<dbReference type="GO" id="GO:0016491">
    <property type="term" value="F:oxidoreductase activity"/>
    <property type="evidence" value="ECO:0007669"/>
    <property type="project" value="UniProtKB-KW"/>
</dbReference>